<dbReference type="Proteomes" id="UP000494206">
    <property type="component" value="Unassembled WGS sequence"/>
</dbReference>
<keyword evidence="3" id="KW-1185">Reference proteome</keyword>
<organism evidence="2 3">
    <name type="scientific">Caenorhabditis bovis</name>
    <dbReference type="NCBI Taxonomy" id="2654633"/>
    <lineage>
        <taxon>Eukaryota</taxon>
        <taxon>Metazoa</taxon>
        <taxon>Ecdysozoa</taxon>
        <taxon>Nematoda</taxon>
        <taxon>Chromadorea</taxon>
        <taxon>Rhabditida</taxon>
        <taxon>Rhabditina</taxon>
        <taxon>Rhabditomorpha</taxon>
        <taxon>Rhabditoidea</taxon>
        <taxon>Rhabditidae</taxon>
        <taxon>Peloderinae</taxon>
        <taxon>Caenorhabditis</taxon>
    </lineage>
</organism>
<name>A0A8S1F2X5_9PELO</name>
<protein>
    <submittedName>
        <fullName evidence="2">Uncharacterized protein</fullName>
    </submittedName>
</protein>
<gene>
    <name evidence="2" type="ORF">CBOVIS_LOCUS8804</name>
</gene>
<keyword evidence="1" id="KW-0472">Membrane</keyword>
<feature type="transmembrane region" description="Helical" evidence="1">
    <location>
        <begin position="193"/>
        <end position="215"/>
    </location>
</feature>
<dbReference type="AlphaFoldDB" id="A0A8S1F2X5"/>
<accession>A0A8S1F2X5</accession>
<sequence>MESVIYVYSSRKKEETFSAISSYVKYIERIIVRGGFASNVEHIGSTCTIERKVRTTVGQLRRVLDYADPGSEQYRTSVVQHSLRMPYRTKLPDPIQFIEGMVMDGRQLNIAGEFREVNVSNAQIVSINNPNELSLFVSESVNERTDQKGDPPAVSDIQLPDDEEDFVANATRPTHDIGQNKTMMNSWMTRDHLIVIQAIAMFSPMLMLAGMVVLLSSPF</sequence>
<keyword evidence="1" id="KW-1133">Transmembrane helix</keyword>
<evidence type="ECO:0000313" key="3">
    <source>
        <dbReference type="Proteomes" id="UP000494206"/>
    </source>
</evidence>
<keyword evidence="1" id="KW-0812">Transmembrane</keyword>
<reference evidence="2 3" key="1">
    <citation type="submission" date="2020-04" db="EMBL/GenBank/DDBJ databases">
        <authorList>
            <person name="Laetsch R D."/>
            <person name="Stevens L."/>
            <person name="Kumar S."/>
            <person name="Blaxter L. M."/>
        </authorList>
    </citation>
    <scope>NUCLEOTIDE SEQUENCE [LARGE SCALE GENOMIC DNA]</scope>
</reference>
<proteinExistence type="predicted"/>
<evidence type="ECO:0000256" key="1">
    <source>
        <dbReference type="SAM" id="Phobius"/>
    </source>
</evidence>
<dbReference type="EMBL" id="CADEPM010000005">
    <property type="protein sequence ID" value="CAB3406782.1"/>
    <property type="molecule type" value="Genomic_DNA"/>
</dbReference>
<comment type="caution">
    <text evidence="2">The sequence shown here is derived from an EMBL/GenBank/DDBJ whole genome shotgun (WGS) entry which is preliminary data.</text>
</comment>
<evidence type="ECO:0000313" key="2">
    <source>
        <dbReference type="EMBL" id="CAB3406782.1"/>
    </source>
</evidence>